<dbReference type="Proteomes" id="UP000002646">
    <property type="component" value="Unassembled WGS sequence"/>
</dbReference>
<keyword evidence="2" id="KW-0285">Flavoprotein</keyword>
<keyword evidence="4" id="KW-0560">Oxidoreductase</keyword>
<comment type="caution">
    <text evidence="7">The sequence shown here is derived from an EMBL/GenBank/DDBJ whole genome shotgun (WGS) entry which is preliminary data.</text>
</comment>
<dbReference type="PANTHER" id="PTHR13789:SF318">
    <property type="entry name" value="GERANYLGERANYL DIPHOSPHATE REDUCTASE"/>
    <property type="match status" value="1"/>
</dbReference>
<accession>J0QTP3</accession>
<evidence type="ECO:0000313" key="8">
    <source>
        <dbReference type="Proteomes" id="UP000002646"/>
    </source>
</evidence>
<dbReference type="OrthoDB" id="4230779at2"/>
<sequence>MTNKQSPIIVGAGIAGLSSALALAHKGIASTIIEKCQQLENVGAGIQLTPNATRILARWGILSKLTEMGTTPQFLQLRDGVCLKMHLHADLINLSEKNWQAPYITIHRANLQKVLQNAVIKNPLIKYKKGEAVVSSPQRKTSSINLKTIKTDAPTETEHHQFYSTSLVIVCDGVWSTLRQSAPFHEKAEFSGFIAWRATTEFENLPKSFCSLLRNIKTITAWMGPKNHLVVYPIQSSKKVFNFVAITHGENSEKGWAQKGNKEKLKSLFKDWNLEILQIFDYIDQWSYWPLFEMKHNRFLGLERQVFVGDCSHATLPFAAQGAAMAIEDAATLAEALSTKDLSLTKALSLYEKIRKPRIAAVKKRGDFNRITYHATGPIAIARNLIMKIRTPESIMSSLDWLYMYDAMNITKNEIKKYMVKTYKI</sequence>
<dbReference type="InterPro" id="IPR036188">
    <property type="entry name" value="FAD/NAD-bd_sf"/>
</dbReference>
<name>J0QTP3_9HYPH</name>
<dbReference type="InterPro" id="IPR002938">
    <property type="entry name" value="FAD-bd"/>
</dbReference>
<keyword evidence="5" id="KW-0503">Monooxygenase</keyword>
<dbReference type="InterPro" id="IPR050493">
    <property type="entry name" value="FAD-dep_Monooxygenase_BioMet"/>
</dbReference>
<evidence type="ECO:0000256" key="2">
    <source>
        <dbReference type="ARBA" id="ARBA00022630"/>
    </source>
</evidence>
<evidence type="ECO:0000256" key="5">
    <source>
        <dbReference type="ARBA" id="ARBA00023033"/>
    </source>
</evidence>
<reference evidence="7 8" key="1">
    <citation type="submission" date="2012-03" db="EMBL/GenBank/DDBJ databases">
        <title>The Genome Sequence of Bartonella washoensis 085-0475.</title>
        <authorList>
            <consortium name="The Broad Institute Genome Sequencing Platform"/>
            <consortium name="The Broad Institute Genome Sequencing Center for Infectious Disease"/>
            <person name="Feldgarden M."/>
            <person name="Kirby J."/>
            <person name="Kosoy M."/>
            <person name="Birtles R."/>
            <person name="Probert W.S."/>
            <person name="Chiaraviglio L."/>
            <person name="Young S.K."/>
            <person name="Zeng Q."/>
            <person name="Gargeya S."/>
            <person name="Fitzgerald M."/>
            <person name="Haas B."/>
            <person name="Abouelleil A."/>
            <person name="Alvarado L."/>
            <person name="Arachchi H.M."/>
            <person name="Berlin A."/>
            <person name="Chapman S.B."/>
            <person name="Gearin G."/>
            <person name="Goldberg J."/>
            <person name="Griggs A."/>
            <person name="Gujja S."/>
            <person name="Hansen M."/>
            <person name="Heiman D."/>
            <person name="Howarth C."/>
            <person name="Larimer J."/>
            <person name="Lui A."/>
            <person name="MacDonald P.J.P."/>
            <person name="McCowen C."/>
            <person name="Montmayeur A."/>
            <person name="Murphy C."/>
            <person name="Neiman D."/>
            <person name="Pearson M."/>
            <person name="Priest M."/>
            <person name="Roberts A."/>
            <person name="Saif S."/>
            <person name="Shea T."/>
            <person name="Sisk P."/>
            <person name="Stolte C."/>
            <person name="Sykes S."/>
            <person name="Wortman J."/>
            <person name="Nusbaum C."/>
            <person name="Birren B."/>
        </authorList>
    </citation>
    <scope>NUCLEOTIDE SEQUENCE [LARGE SCALE GENOMIC DNA]</scope>
    <source>
        <strain evidence="7 8">085-0475</strain>
    </source>
</reference>
<dbReference type="GO" id="GO:0071949">
    <property type="term" value="F:FAD binding"/>
    <property type="evidence" value="ECO:0007669"/>
    <property type="project" value="InterPro"/>
</dbReference>
<dbReference type="SUPFAM" id="SSF51905">
    <property type="entry name" value="FAD/NAD(P)-binding domain"/>
    <property type="match status" value="1"/>
</dbReference>
<evidence type="ECO:0000256" key="3">
    <source>
        <dbReference type="ARBA" id="ARBA00022827"/>
    </source>
</evidence>
<gene>
    <name evidence="7" type="ORF">MCW_00370</name>
</gene>
<dbReference type="PRINTS" id="PR00420">
    <property type="entry name" value="RNGMNOXGNASE"/>
</dbReference>
<dbReference type="Pfam" id="PF01494">
    <property type="entry name" value="FAD_binding_3"/>
    <property type="match status" value="1"/>
</dbReference>
<dbReference type="STRING" id="1094564.MCW_00370"/>
<dbReference type="AlphaFoldDB" id="J0QTP3"/>
<dbReference type="EMBL" id="AILX01000005">
    <property type="protein sequence ID" value="EJF86474.1"/>
    <property type="molecule type" value="Genomic_DNA"/>
</dbReference>
<dbReference type="HOGENOM" id="CLU_009665_19_3_5"/>
<feature type="domain" description="FAD-binding" evidence="6">
    <location>
        <begin position="8"/>
        <end position="362"/>
    </location>
</feature>
<evidence type="ECO:0000259" key="6">
    <source>
        <dbReference type="Pfam" id="PF01494"/>
    </source>
</evidence>
<dbReference type="RefSeq" id="WP_006925193.1">
    <property type="nucleotide sequence ID" value="NZ_JH725101.1"/>
</dbReference>
<dbReference type="GO" id="GO:0004497">
    <property type="term" value="F:monooxygenase activity"/>
    <property type="evidence" value="ECO:0007669"/>
    <property type="project" value="UniProtKB-KW"/>
</dbReference>
<dbReference type="SUPFAM" id="SSF54373">
    <property type="entry name" value="FAD-linked reductases, C-terminal domain"/>
    <property type="match status" value="1"/>
</dbReference>
<protein>
    <recommendedName>
        <fullName evidence="6">FAD-binding domain-containing protein</fullName>
    </recommendedName>
</protein>
<comment type="cofactor">
    <cofactor evidence="1">
        <name>FAD</name>
        <dbReference type="ChEBI" id="CHEBI:57692"/>
    </cofactor>
</comment>
<dbReference type="PANTHER" id="PTHR13789">
    <property type="entry name" value="MONOOXYGENASE"/>
    <property type="match status" value="1"/>
</dbReference>
<evidence type="ECO:0000313" key="7">
    <source>
        <dbReference type="EMBL" id="EJF86474.1"/>
    </source>
</evidence>
<dbReference type="PATRIC" id="fig|1094564.3.peg.465"/>
<organism evidence="7 8">
    <name type="scientific">Cardidatus Bartonella washoeensis 085-0475</name>
    <dbReference type="NCBI Taxonomy" id="1094564"/>
    <lineage>
        <taxon>Bacteria</taxon>
        <taxon>Pseudomonadati</taxon>
        <taxon>Pseudomonadota</taxon>
        <taxon>Alphaproteobacteria</taxon>
        <taxon>Hyphomicrobiales</taxon>
        <taxon>Bartonellaceae</taxon>
        <taxon>Bartonella</taxon>
    </lineage>
</organism>
<dbReference type="NCBIfam" id="NF005062">
    <property type="entry name" value="PRK06475.1"/>
    <property type="match status" value="1"/>
</dbReference>
<proteinExistence type="predicted"/>
<dbReference type="Gene3D" id="3.50.50.60">
    <property type="entry name" value="FAD/NAD(P)-binding domain"/>
    <property type="match status" value="1"/>
</dbReference>
<keyword evidence="3" id="KW-0274">FAD</keyword>
<evidence type="ECO:0000256" key="1">
    <source>
        <dbReference type="ARBA" id="ARBA00001974"/>
    </source>
</evidence>
<evidence type="ECO:0000256" key="4">
    <source>
        <dbReference type="ARBA" id="ARBA00023002"/>
    </source>
</evidence>